<accession>I2GDR4</accession>
<dbReference type="AlphaFoldDB" id="I2GDR4"/>
<comment type="caution">
    <text evidence="1">The sequence shown here is derived from an EMBL/GenBank/DDBJ whole genome shotgun (WGS) entry which is preliminary data.</text>
</comment>
<name>I2GDR4_9BACT</name>
<reference evidence="1 2" key="1">
    <citation type="journal article" date="2012" name="J. Bacteriol.">
        <title>Genome Sequence of the Filamentous Bacterium Fibrisoma limi BUZ 3T.</title>
        <authorList>
            <person name="Filippini M."/>
            <person name="Qi W."/>
            <person name="Jaenicke S."/>
            <person name="Goesmann A."/>
            <person name="Smits T.H."/>
            <person name="Bagheri H.C."/>
        </authorList>
    </citation>
    <scope>NUCLEOTIDE SEQUENCE [LARGE SCALE GENOMIC DNA]</scope>
    <source>
        <strain evidence="2">BUZ 3T</strain>
    </source>
</reference>
<dbReference type="Proteomes" id="UP000009309">
    <property type="component" value="Unassembled WGS sequence"/>
</dbReference>
<evidence type="ECO:0000313" key="1">
    <source>
        <dbReference type="EMBL" id="CCH52038.1"/>
    </source>
</evidence>
<evidence type="ECO:0000313" key="2">
    <source>
        <dbReference type="Proteomes" id="UP000009309"/>
    </source>
</evidence>
<keyword evidence="2" id="KW-1185">Reference proteome</keyword>
<organism evidence="1 2">
    <name type="scientific">Fibrisoma limi BUZ 3</name>
    <dbReference type="NCBI Taxonomy" id="1185876"/>
    <lineage>
        <taxon>Bacteria</taxon>
        <taxon>Pseudomonadati</taxon>
        <taxon>Bacteroidota</taxon>
        <taxon>Cytophagia</taxon>
        <taxon>Cytophagales</taxon>
        <taxon>Spirosomataceae</taxon>
        <taxon>Fibrisoma</taxon>
    </lineage>
</organism>
<dbReference type="EMBL" id="CAIT01000004">
    <property type="protein sequence ID" value="CCH52038.1"/>
    <property type="molecule type" value="Genomic_DNA"/>
</dbReference>
<sequence length="146" mass="16088">MKVKAILFLGVGLFVATCRPKGLTAADRYAGSWDCQVSITETNVKNPRTYRKISQVDISTIDDNRVLIVLPDSSGLRMEAEIRTGNNLVISRQKVYLYSTGRYNGEVFVVGQGSNMNNRLSLSYTAIDANNEIGFAQSAQMSGTKR</sequence>
<gene>
    <name evidence="1" type="ORF">BN8_01009</name>
</gene>
<proteinExistence type="predicted"/>
<dbReference type="OrthoDB" id="9826715at2"/>
<dbReference type="RefSeq" id="WP_009280624.1">
    <property type="nucleotide sequence ID" value="NZ_CAIT01000004.1"/>
</dbReference>
<protein>
    <submittedName>
        <fullName evidence="1">Uncharacterized protein</fullName>
    </submittedName>
</protein>